<feature type="transmembrane region" description="Helical" evidence="7">
    <location>
        <begin position="171"/>
        <end position="188"/>
    </location>
</feature>
<evidence type="ECO:0000256" key="5">
    <source>
        <dbReference type="ARBA" id="ARBA00022989"/>
    </source>
</evidence>
<feature type="transmembrane region" description="Helical" evidence="7">
    <location>
        <begin position="105"/>
        <end position="128"/>
    </location>
</feature>
<dbReference type="EMBL" id="AP019735">
    <property type="protein sequence ID" value="BBL03547.1"/>
    <property type="molecule type" value="Genomic_DNA"/>
</dbReference>
<feature type="domain" description="Major facilitator superfamily (MFS) profile" evidence="8">
    <location>
        <begin position="1"/>
        <end position="406"/>
    </location>
</feature>
<evidence type="ECO:0000313" key="9">
    <source>
        <dbReference type="EMBL" id="BBL03547.1"/>
    </source>
</evidence>
<dbReference type="Proteomes" id="UP000318946">
    <property type="component" value="Chromosome"/>
</dbReference>
<dbReference type="Pfam" id="PF07690">
    <property type="entry name" value="MFS_1"/>
    <property type="match status" value="1"/>
</dbReference>
<dbReference type="InterPro" id="IPR004748">
    <property type="entry name" value="Polyol_permease-like"/>
</dbReference>
<sequence>MTTFYDKTGLPKSLAWGFIGVLIFMMGDGIEQTWLSRYIASQGLDHEVLFTVYGISVALSAWFSGVIAETIGVRRTMLLGYLVYLVGMAGFAGIGMMGLNYPVLLVTYAIKGLGYPLFAYTFIVWIAYRVDKSRLSSAQGWFWFVFTGGLNVLGAYYGAYAMERIGVVPTLWSSLVFASVGAVLALWVNKCDDRNLFVGAERPSSGTSKFRELLSGLAIMKREPKVLVGGIVRVINTTSQFAFVVFMPLYLKDYGIGDTQWASIWGSIFLFNILFNLIFGIVGDHIGWGRTIVWFGGVGCAVSVLLFFYAPVICNNFWFILACGALWCIMLAGYVPLSALVPSLVDKDKGAAVSVLNLGAGLAAFVGPLIVALFRNAIGYVGIVWFMAGLYILSAVMTYCIAPRNR</sequence>
<protein>
    <submittedName>
        <fullName evidence="9">MFS transporter</fullName>
    </submittedName>
</protein>
<gene>
    <name evidence="9" type="primary">csbX</name>
    <name evidence="9" type="ORF">A5CBH24_08600</name>
</gene>
<feature type="transmembrane region" description="Helical" evidence="7">
    <location>
        <begin position="226"/>
        <end position="250"/>
    </location>
</feature>
<evidence type="ECO:0000259" key="8">
    <source>
        <dbReference type="PROSITE" id="PS50850"/>
    </source>
</evidence>
<dbReference type="GO" id="GO:0005886">
    <property type="term" value="C:plasma membrane"/>
    <property type="evidence" value="ECO:0007669"/>
    <property type="project" value="UniProtKB-SubCell"/>
</dbReference>
<dbReference type="NCBIfam" id="TIGR00897">
    <property type="entry name" value="2A0118"/>
    <property type="match status" value="1"/>
</dbReference>
<dbReference type="PROSITE" id="PS50850">
    <property type="entry name" value="MFS"/>
    <property type="match status" value="1"/>
</dbReference>
<feature type="transmembrane region" description="Helical" evidence="7">
    <location>
        <begin position="380"/>
        <end position="402"/>
    </location>
</feature>
<dbReference type="KEGG" id="acou:A5CBH24_08600"/>
<evidence type="ECO:0000256" key="3">
    <source>
        <dbReference type="ARBA" id="ARBA00022475"/>
    </source>
</evidence>
<dbReference type="InterPro" id="IPR011701">
    <property type="entry name" value="MFS"/>
</dbReference>
<proteinExistence type="predicted"/>
<keyword evidence="4 7" id="KW-0812">Transmembrane</keyword>
<keyword evidence="6 7" id="KW-0472">Membrane</keyword>
<organism evidence="9 10">
    <name type="scientific">Alistipes communis</name>
    <dbReference type="NCBI Taxonomy" id="2585118"/>
    <lineage>
        <taxon>Bacteria</taxon>
        <taxon>Pseudomonadati</taxon>
        <taxon>Bacteroidota</taxon>
        <taxon>Bacteroidia</taxon>
        <taxon>Bacteroidales</taxon>
        <taxon>Rikenellaceae</taxon>
        <taxon>Alistipes</taxon>
    </lineage>
</organism>
<feature type="transmembrane region" description="Helical" evidence="7">
    <location>
        <begin position="291"/>
        <end position="311"/>
    </location>
</feature>
<keyword evidence="2" id="KW-0813">Transport</keyword>
<evidence type="ECO:0000256" key="4">
    <source>
        <dbReference type="ARBA" id="ARBA00022692"/>
    </source>
</evidence>
<dbReference type="CDD" id="cd17337">
    <property type="entry name" value="MFS_CsbX"/>
    <property type="match status" value="1"/>
</dbReference>
<reference evidence="10" key="1">
    <citation type="submission" date="2019-06" db="EMBL/GenBank/DDBJ databases">
        <title>Alistipes onderdonkii subsp. vulgaris subsp. nov., Alistipes dispar sp. nov. and Alistipes communis sp. nov., isolated from human faeces, and creation of Alistipes onderdonkii subsp. onderdonkii subsp. nov.</title>
        <authorList>
            <person name="Sakamoto M."/>
            <person name="Ikeyama N."/>
            <person name="Ogata Y."/>
            <person name="Suda W."/>
            <person name="Iino T."/>
            <person name="Hattori M."/>
            <person name="Ohkuma M."/>
        </authorList>
    </citation>
    <scope>NUCLEOTIDE SEQUENCE [LARGE SCALE GENOMIC DNA]</scope>
    <source>
        <strain evidence="10">5CBH24</strain>
    </source>
</reference>
<dbReference type="PANTHER" id="PTHR23517">
    <property type="entry name" value="RESISTANCE PROTEIN MDTM, PUTATIVE-RELATED-RELATED"/>
    <property type="match status" value="1"/>
</dbReference>
<evidence type="ECO:0000256" key="2">
    <source>
        <dbReference type="ARBA" id="ARBA00022448"/>
    </source>
</evidence>
<keyword evidence="10" id="KW-1185">Reference proteome</keyword>
<feature type="transmembrane region" description="Helical" evidence="7">
    <location>
        <begin position="353"/>
        <end position="374"/>
    </location>
</feature>
<dbReference type="OrthoDB" id="3522477at2"/>
<dbReference type="GO" id="GO:0022857">
    <property type="term" value="F:transmembrane transporter activity"/>
    <property type="evidence" value="ECO:0007669"/>
    <property type="project" value="InterPro"/>
</dbReference>
<evidence type="ECO:0000256" key="6">
    <source>
        <dbReference type="ARBA" id="ARBA00023136"/>
    </source>
</evidence>
<accession>A0A4Y1WRU5</accession>
<feature type="transmembrane region" description="Helical" evidence="7">
    <location>
        <begin position="140"/>
        <end position="159"/>
    </location>
</feature>
<feature type="transmembrane region" description="Helical" evidence="7">
    <location>
        <begin position="50"/>
        <end position="71"/>
    </location>
</feature>
<dbReference type="AlphaFoldDB" id="A0A4Y1WRU5"/>
<dbReference type="InterPro" id="IPR050171">
    <property type="entry name" value="MFS_Transporters"/>
</dbReference>
<keyword evidence="3" id="KW-1003">Cell membrane</keyword>
<keyword evidence="5 7" id="KW-1133">Transmembrane helix</keyword>
<dbReference type="InterPro" id="IPR020846">
    <property type="entry name" value="MFS_dom"/>
</dbReference>
<dbReference type="SUPFAM" id="SSF103473">
    <property type="entry name" value="MFS general substrate transporter"/>
    <property type="match status" value="1"/>
</dbReference>
<evidence type="ECO:0000256" key="7">
    <source>
        <dbReference type="SAM" id="Phobius"/>
    </source>
</evidence>
<evidence type="ECO:0000256" key="1">
    <source>
        <dbReference type="ARBA" id="ARBA00004651"/>
    </source>
</evidence>
<feature type="transmembrane region" description="Helical" evidence="7">
    <location>
        <begin position="78"/>
        <end position="99"/>
    </location>
</feature>
<feature type="transmembrane region" description="Helical" evidence="7">
    <location>
        <begin position="262"/>
        <end position="279"/>
    </location>
</feature>
<dbReference type="Gene3D" id="1.20.1250.20">
    <property type="entry name" value="MFS general substrate transporter like domains"/>
    <property type="match status" value="2"/>
</dbReference>
<comment type="subcellular location">
    <subcellularLocation>
        <location evidence="1">Cell membrane</location>
        <topology evidence="1">Multi-pass membrane protein</topology>
    </subcellularLocation>
</comment>
<dbReference type="GeneID" id="78341572"/>
<dbReference type="InterPro" id="IPR036259">
    <property type="entry name" value="MFS_trans_sf"/>
</dbReference>
<dbReference type="RefSeq" id="WP_141412325.1">
    <property type="nucleotide sequence ID" value="NZ_AP019735.1"/>
</dbReference>
<name>A0A4Y1WRU5_9BACT</name>
<evidence type="ECO:0000313" key="10">
    <source>
        <dbReference type="Proteomes" id="UP000318946"/>
    </source>
</evidence>
<feature type="transmembrane region" description="Helical" evidence="7">
    <location>
        <begin position="12"/>
        <end position="30"/>
    </location>
</feature>
<feature type="transmembrane region" description="Helical" evidence="7">
    <location>
        <begin position="317"/>
        <end position="341"/>
    </location>
</feature>